<dbReference type="UniPathway" id="UPA00098">
    <property type="reaction ID" value="UER00359"/>
</dbReference>
<reference evidence="2 3" key="1">
    <citation type="journal article" date="2018" name="Genome Announc.">
        <title>Complete genomes of two Megasphaera elsdenii strains, NCIMB 702410 and ATCC 25940.</title>
        <authorList>
            <person name="Hatmaker E.A."/>
            <person name="O'Dell K."/>
            <person name="Riley L.A."/>
            <person name="Klingeman D.M."/>
            <person name="Guss A.M."/>
        </authorList>
    </citation>
    <scope>NUCLEOTIDE SEQUENCE [LARGE SCALE GENOMIC DNA]</scope>
    <source>
        <strain evidence="2 3">NCIMB702410</strain>
    </source>
</reference>
<keyword evidence="1" id="KW-0963">Cytoplasm</keyword>
<keyword evidence="1" id="KW-0028">Amino-acid biosynthesis</keyword>
<protein>
    <recommendedName>
        <fullName evidence="1">Glutamate 5-kinase</fullName>
        <ecNumber evidence="1">2.7.2.11</ecNumber>
    </recommendedName>
    <alternativeName>
        <fullName evidence="1">Gamma-glutamyl kinase</fullName>
        <shortName evidence="1">GK</shortName>
    </alternativeName>
</protein>
<dbReference type="InterPro" id="IPR001057">
    <property type="entry name" value="Glu/AcGlu_kinase"/>
</dbReference>
<feature type="binding site" evidence="1">
    <location>
        <position position="17"/>
    </location>
    <ligand>
        <name>ATP</name>
        <dbReference type="ChEBI" id="CHEBI:30616"/>
    </ligand>
</feature>
<dbReference type="EC" id="2.7.2.11" evidence="1"/>
<dbReference type="Proteomes" id="UP000238358">
    <property type="component" value="Chromosome"/>
</dbReference>
<dbReference type="SMART" id="SM00359">
    <property type="entry name" value="PUA"/>
    <property type="match status" value="1"/>
</dbReference>
<sequence length="376" mass="40655">MNSTSRDFGQKKRIVVKVGSSTISHATGKLNYQRMEHLVRELADLQNQGKQMILVSSGATNAGLAPLHMDHRPRSIREKQALAAVGQGVLMHTYERFFREYGQVVGQVLLTRMDSQDRSKFMNSRNALLTLLDMGVIPIINENDVVAVDEYKIGDNDTLSAMVSGLVDADLLILLSDIDGLYTDNPRTHADAKIIPVVDNIDKHIYEIAGDAGSSMGTGGMYTKIQAASIATAADVDMVIASGSEDGIISRICAGEEVGTLFKAKETPLHSKKRWLVSGSKAQGRLIVDEGCRNAIIDRGSSLLPVGITAVEGIFDEGDIVSVVYDGLTIAKGISNYSSVNINAIKGLQSADIPKVLGHNGIYEEVIHRDNLVAMY</sequence>
<dbReference type="PANTHER" id="PTHR43654:SF1">
    <property type="entry name" value="ISOPENTENYL PHOSPHATE KINASE"/>
    <property type="match status" value="1"/>
</dbReference>
<dbReference type="InterPro" id="IPR015947">
    <property type="entry name" value="PUA-like_sf"/>
</dbReference>
<dbReference type="NCBIfam" id="TIGR01027">
    <property type="entry name" value="proB"/>
    <property type="match status" value="1"/>
</dbReference>
<dbReference type="EMBL" id="CP027569">
    <property type="protein sequence ID" value="AVO27754.1"/>
    <property type="molecule type" value="Genomic_DNA"/>
</dbReference>
<dbReference type="PIRSF" id="PIRSF000729">
    <property type="entry name" value="GK"/>
    <property type="match status" value="1"/>
</dbReference>
<proteinExistence type="inferred from homology"/>
<dbReference type="InterPro" id="IPR036974">
    <property type="entry name" value="PUA_sf"/>
</dbReference>
<dbReference type="FunFam" id="3.40.1160.10:FF:000018">
    <property type="entry name" value="Glutamate 5-kinase"/>
    <property type="match status" value="1"/>
</dbReference>
<accession>A0A1M6MV98</accession>
<organism evidence="2 3">
    <name type="scientific">Megasphaera elsdenii</name>
    <dbReference type="NCBI Taxonomy" id="907"/>
    <lineage>
        <taxon>Bacteria</taxon>
        <taxon>Bacillati</taxon>
        <taxon>Bacillota</taxon>
        <taxon>Negativicutes</taxon>
        <taxon>Veillonellales</taxon>
        <taxon>Veillonellaceae</taxon>
        <taxon>Megasphaera</taxon>
    </lineage>
</organism>
<dbReference type="GeneID" id="97492383"/>
<feature type="binding site" evidence="1">
    <location>
        <position position="57"/>
    </location>
    <ligand>
        <name>substrate</name>
    </ligand>
</feature>
<dbReference type="Gene3D" id="3.40.1160.10">
    <property type="entry name" value="Acetylglutamate kinase-like"/>
    <property type="match status" value="2"/>
</dbReference>
<comment type="pathway">
    <text evidence="1">Amino-acid biosynthesis; L-proline biosynthesis; L-glutamate 5-semialdehyde from L-glutamate: step 1/2.</text>
</comment>
<feature type="binding site" evidence="1">
    <location>
        <begin position="218"/>
        <end position="224"/>
    </location>
    <ligand>
        <name>ATP</name>
        <dbReference type="ChEBI" id="CHEBI:30616"/>
    </ligand>
</feature>
<feature type="binding site" evidence="1">
    <location>
        <position position="156"/>
    </location>
    <ligand>
        <name>substrate</name>
    </ligand>
</feature>
<dbReference type="PRINTS" id="PR00474">
    <property type="entry name" value="GLU5KINASE"/>
</dbReference>
<dbReference type="GO" id="GO:0005524">
    <property type="term" value="F:ATP binding"/>
    <property type="evidence" value="ECO:0007669"/>
    <property type="project" value="UniProtKB-KW"/>
</dbReference>
<name>A0A1M6MV98_MEGEL</name>
<keyword evidence="1" id="KW-0808">Transferase</keyword>
<keyword evidence="1" id="KW-0067">ATP-binding</keyword>
<feature type="binding site" evidence="1">
    <location>
        <begin position="176"/>
        <end position="177"/>
    </location>
    <ligand>
        <name>ATP</name>
        <dbReference type="ChEBI" id="CHEBI:30616"/>
    </ligand>
</feature>
<dbReference type="InterPro" id="IPR036393">
    <property type="entry name" value="AceGlu_kinase-like_sf"/>
</dbReference>
<dbReference type="SUPFAM" id="SSF53633">
    <property type="entry name" value="Carbamate kinase-like"/>
    <property type="match status" value="1"/>
</dbReference>
<dbReference type="GO" id="GO:0005829">
    <property type="term" value="C:cytosol"/>
    <property type="evidence" value="ECO:0007669"/>
    <property type="project" value="TreeGrafter"/>
</dbReference>
<keyword evidence="1" id="KW-0547">Nucleotide-binding</keyword>
<feature type="binding site" evidence="1">
    <location>
        <position position="144"/>
    </location>
    <ligand>
        <name>substrate</name>
    </ligand>
</feature>
<dbReference type="PROSITE" id="PS50890">
    <property type="entry name" value="PUA"/>
    <property type="match status" value="1"/>
</dbReference>
<dbReference type="PANTHER" id="PTHR43654">
    <property type="entry name" value="GLUTAMATE 5-KINASE"/>
    <property type="match status" value="1"/>
</dbReference>
<dbReference type="CDD" id="cd21157">
    <property type="entry name" value="PUA_G5K"/>
    <property type="match status" value="1"/>
</dbReference>
<comment type="subcellular location">
    <subcellularLocation>
        <location evidence="1">Cytoplasm</location>
    </subcellularLocation>
</comment>
<dbReference type="InterPro" id="IPR011529">
    <property type="entry name" value="Glu_5kinase"/>
</dbReference>
<dbReference type="GO" id="GO:0004349">
    <property type="term" value="F:glutamate 5-kinase activity"/>
    <property type="evidence" value="ECO:0007669"/>
    <property type="project" value="UniProtKB-UniRule"/>
</dbReference>
<comment type="function">
    <text evidence="1">Catalyzes the transfer of a phosphate group to glutamate to form L-glutamate 5-phosphate.</text>
</comment>
<comment type="catalytic activity">
    <reaction evidence="1">
        <text>L-glutamate + ATP = L-glutamyl 5-phosphate + ADP</text>
        <dbReference type="Rhea" id="RHEA:14877"/>
        <dbReference type="ChEBI" id="CHEBI:29985"/>
        <dbReference type="ChEBI" id="CHEBI:30616"/>
        <dbReference type="ChEBI" id="CHEBI:58274"/>
        <dbReference type="ChEBI" id="CHEBI:456216"/>
        <dbReference type="EC" id="2.7.2.11"/>
    </reaction>
</comment>
<gene>
    <name evidence="1 2" type="primary">proB</name>
    <name evidence="2" type="ORF">C6Y28_09080</name>
</gene>
<dbReference type="Gene3D" id="2.30.130.10">
    <property type="entry name" value="PUA domain"/>
    <property type="match status" value="1"/>
</dbReference>
<dbReference type="CDD" id="cd04242">
    <property type="entry name" value="AAK_G5K_ProB"/>
    <property type="match status" value="1"/>
</dbReference>
<keyword evidence="1" id="KW-0641">Proline biosynthesis</keyword>
<evidence type="ECO:0000256" key="1">
    <source>
        <dbReference type="HAMAP-Rule" id="MF_00456"/>
    </source>
</evidence>
<evidence type="ECO:0000313" key="2">
    <source>
        <dbReference type="EMBL" id="AVO27754.1"/>
    </source>
</evidence>
<dbReference type="PROSITE" id="PS00902">
    <property type="entry name" value="GLUTAMATE_5_KINASE"/>
    <property type="match status" value="1"/>
</dbReference>
<dbReference type="GO" id="GO:0003723">
    <property type="term" value="F:RNA binding"/>
    <property type="evidence" value="ECO:0007669"/>
    <property type="project" value="InterPro"/>
</dbReference>
<dbReference type="InterPro" id="IPR001048">
    <property type="entry name" value="Asp/Glu/Uridylate_kinase"/>
</dbReference>
<dbReference type="HAMAP" id="MF_00456">
    <property type="entry name" value="ProB"/>
    <property type="match status" value="1"/>
</dbReference>
<dbReference type="Pfam" id="PF00696">
    <property type="entry name" value="AA_kinase"/>
    <property type="match status" value="1"/>
</dbReference>
<dbReference type="InterPro" id="IPR041739">
    <property type="entry name" value="G5K_ProB"/>
</dbReference>
<dbReference type="RefSeq" id="WP_014017006.1">
    <property type="nucleotide sequence ID" value="NZ_CALDUZ010000002.1"/>
</dbReference>
<dbReference type="InterPro" id="IPR019797">
    <property type="entry name" value="Glutamate_5-kinase_CS"/>
</dbReference>
<evidence type="ECO:0000313" key="3">
    <source>
        <dbReference type="Proteomes" id="UP000238358"/>
    </source>
</evidence>
<comment type="similarity">
    <text evidence="1">Belongs to the glutamate 5-kinase family.</text>
</comment>
<dbReference type="InterPro" id="IPR005715">
    <property type="entry name" value="Glu_5kinase/COase_Synthase"/>
</dbReference>
<keyword evidence="1 2" id="KW-0418">Kinase</keyword>
<dbReference type="AlphaFoldDB" id="A0A1M6MV98"/>
<dbReference type="Pfam" id="PF01472">
    <property type="entry name" value="PUA"/>
    <property type="match status" value="1"/>
</dbReference>
<dbReference type="OrthoDB" id="9804434at2"/>
<dbReference type="InterPro" id="IPR002478">
    <property type="entry name" value="PUA"/>
</dbReference>
<dbReference type="SUPFAM" id="SSF88697">
    <property type="entry name" value="PUA domain-like"/>
    <property type="match status" value="1"/>
</dbReference>
<dbReference type="GO" id="GO:0055129">
    <property type="term" value="P:L-proline biosynthetic process"/>
    <property type="evidence" value="ECO:0007669"/>
    <property type="project" value="UniProtKB-UniRule"/>
</dbReference>